<dbReference type="AlphaFoldDB" id="A0AA35CMM4"/>
<protein>
    <recommendedName>
        <fullName evidence="1">Thioredoxin-like fold domain-containing protein</fullName>
    </recommendedName>
</protein>
<evidence type="ECO:0000313" key="2">
    <source>
        <dbReference type="EMBL" id="BDG62115.1"/>
    </source>
</evidence>
<keyword evidence="3" id="KW-1185">Reference proteome</keyword>
<organism evidence="2 3">
    <name type="scientific">Caldinitratiruptor microaerophilus</name>
    <dbReference type="NCBI Taxonomy" id="671077"/>
    <lineage>
        <taxon>Bacteria</taxon>
        <taxon>Bacillati</taxon>
        <taxon>Bacillota</taxon>
        <taxon>Clostridia</taxon>
        <taxon>Eubacteriales</taxon>
        <taxon>Symbiobacteriaceae</taxon>
        <taxon>Caldinitratiruptor</taxon>
    </lineage>
</organism>
<gene>
    <name evidence="2" type="ORF">caldi_32050</name>
</gene>
<dbReference type="EMBL" id="AP025628">
    <property type="protein sequence ID" value="BDG62115.1"/>
    <property type="molecule type" value="Genomic_DNA"/>
</dbReference>
<dbReference type="Gene3D" id="3.40.30.10">
    <property type="entry name" value="Glutaredoxin"/>
    <property type="match status" value="1"/>
</dbReference>
<accession>A0AA35CMM4</accession>
<dbReference type="InterPro" id="IPR036249">
    <property type="entry name" value="Thioredoxin-like_sf"/>
</dbReference>
<dbReference type="SUPFAM" id="SSF52833">
    <property type="entry name" value="Thioredoxin-like"/>
    <property type="match status" value="1"/>
</dbReference>
<feature type="domain" description="Thioredoxin-like fold" evidence="1">
    <location>
        <begin position="43"/>
        <end position="97"/>
    </location>
</feature>
<name>A0AA35CMM4_9FIRM</name>
<dbReference type="PANTHER" id="PTHR37170">
    <property type="entry name" value="GLUTAREDOXIN-RELATED"/>
    <property type="match status" value="1"/>
</dbReference>
<reference evidence="2" key="1">
    <citation type="submission" date="2022-03" db="EMBL/GenBank/DDBJ databases">
        <title>Complete genome sequence of Caldinitratiruptor microaerophilus.</title>
        <authorList>
            <person name="Mukaiyama R."/>
            <person name="Nishiyama T."/>
            <person name="Ueda K."/>
        </authorList>
    </citation>
    <scope>NUCLEOTIDE SEQUENCE</scope>
    <source>
        <strain evidence="2">JCM 16183</strain>
    </source>
</reference>
<dbReference type="KEGG" id="cmic:caldi_32050"/>
<dbReference type="Proteomes" id="UP001163687">
    <property type="component" value="Chromosome"/>
</dbReference>
<evidence type="ECO:0000259" key="1">
    <source>
        <dbReference type="Pfam" id="PF13192"/>
    </source>
</evidence>
<proteinExistence type="predicted"/>
<dbReference type="InterPro" id="IPR012336">
    <property type="entry name" value="Thioredoxin-like_fold"/>
</dbReference>
<sequence>MGLLREADRKTLEQEFQKELVQPVRLLVFTKPDSKLILPGREPCQYCKETVQLVQEVAELSPLLRAEVIDIEAEPDRARQYGIDKAPAILVANEVVHGARWFGIPAGYEFGAMIDTIIDVSKGKTRLPDAIKQQLAAIKEKVHIQVFVTPT</sequence>
<dbReference type="PANTHER" id="PTHR37170:SF1">
    <property type="entry name" value="GLUTAREDOXIN-LIKE PROTEIN"/>
    <property type="match status" value="1"/>
</dbReference>
<evidence type="ECO:0000313" key="3">
    <source>
        <dbReference type="Proteomes" id="UP001163687"/>
    </source>
</evidence>
<dbReference type="Pfam" id="PF13192">
    <property type="entry name" value="Thioredoxin_3"/>
    <property type="match status" value="1"/>
</dbReference>
<dbReference type="RefSeq" id="WP_264842716.1">
    <property type="nucleotide sequence ID" value="NZ_AP025628.1"/>
</dbReference>